<dbReference type="EMBL" id="HACA01010710">
    <property type="protein sequence ID" value="CDW28071.1"/>
    <property type="molecule type" value="Transcribed_RNA"/>
</dbReference>
<proteinExistence type="predicted"/>
<dbReference type="AlphaFoldDB" id="A0A0K2TRP6"/>
<organism evidence="1">
    <name type="scientific">Lepeophtheirus salmonis</name>
    <name type="common">Salmon louse</name>
    <name type="synonym">Caligus salmonis</name>
    <dbReference type="NCBI Taxonomy" id="72036"/>
    <lineage>
        <taxon>Eukaryota</taxon>
        <taxon>Metazoa</taxon>
        <taxon>Ecdysozoa</taxon>
        <taxon>Arthropoda</taxon>
        <taxon>Crustacea</taxon>
        <taxon>Multicrustacea</taxon>
        <taxon>Hexanauplia</taxon>
        <taxon>Copepoda</taxon>
        <taxon>Siphonostomatoida</taxon>
        <taxon>Caligidae</taxon>
        <taxon>Lepeophtheirus</taxon>
    </lineage>
</organism>
<reference evidence="1" key="1">
    <citation type="submission" date="2014-05" db="EMBL/GenBank/DDBJ databases">
        <authorList>
            <person name="Chronopoulou M."/>
        </authorList>
    </citation>
    <scope>NUCLEOTIDE SEQUENCE</scope>
    <source>
        <tissue evidence="1">Whole organism</tissue>
    </source>
</reference>
<accession>A0A0K2TRP6</accession>
<evidence type="ECO:0000313" key="1">
    <source>
        <dbReference type="EMBL" id="CDW28071.1"/>
    </source>
</evidence>
<name>A0A0K2TRP6_LEPSM</name>
<sequence length="88" mass="10389">MMSFGRIINQITTHSHNLIKSVFFYVEILKRIVNVNVRVSRKCVNSPYIYCSLDGYNEERRKASFMSRRRIKINFPLIGVISNVFVFL</sequence>
<protein>
    <submittedName>
        <fullName evidence="1">Uncharacterized protein</fullName>
    </submittedName>
</protein>